<comment type="caution">
    <text evidence="2">The sequence shown here is derived from an EMBL/GenBank/DDBJ whole genome shotgun (WGS) entry which is preliminary data.</text>
</comment>
<dbReference type="EMBL" id="JACWUS010000001">
    <property type="protein sequence ID" value="MBD2827622.1"/>
    <property type="molecule type" value="Genomic_DNA"/>
</dbReference>
<feature type="compositionally biased region" description="Polar residues" evidence="1">
    <location>
        <begin position="220"/>
        <end position="245"/>
    </location>
</feature>
<accession>A0A927BIS2</accession>
<evidence type="ECO:0000313" key="2">
    <source>
        <dbReference type="EMBL" id="MBD2827622.1"/>
    </source>
</evidence>
<proteinExistence type="predicted"/>
<protein>
    <submittedName>
        <fullName evidence="2">Uncharacterized protein</fullName>
    </submittedName>
</protein>
<reference evidence="2" key="1">
    <citation type="journal article" date="2020" name="PLoS ONE">
        <title>Isolation and characterization of Streptomyces bacteriophages and Streptomyces strains encoding biosynthetic arsenals: Streptomyces strains and phages for antibiotic discovery.</title>
        <authorList>
            <person name="Montano E.T."/>
            <person name="Nideffer J.F."/>
            <person name="Brumage L."/>
            <person name="Erb M."/>
            <person name="Derman A.I."/>
            <person name="Davis J.P."/>
            <person name="Estrada E."/>
            <person name="Fu S."/>
            <person name="Le D."/>
            <person name="Vuppala A."/>
            <person name="Tran C."/>
            <person name="Luterstein E."/>
            <person name="Lakkaraju S."/>
            <person name="Panchagnula S."/>
            <person name="Ren C."/>
            <person name="Doan J."/>
            <person name="Tran S."/>
            <person name="Soriano J."/>
            <person name="Fujita Y."/>
            <person name="Gutala P."/>
            <person name="Fujii Q."/>
            <person name="Lee M."/>
            <person name="Bui A."/>
            <person name="Villarreal C."/>
            <person name="Shing S.R."/>
            <person name="Kim S."/>
            <person name="Freeman D."/>
            <person name="Racha V."/>
            <person name="Ho A."/>
            <person name="Kumar P."/>
            <person name="Falah K."/>
            <person name="Dawson T."/>
            <person name="Enustun E."/>
            <person name="Prichard A."/>
            <person name="Gomez A."/>
            <person name="Khanna K."/>
            <person name="Trigg S."/>
            <person name="Fernandez L."/>
            <person name="Pogliano K."/>
            <person name="Pogliano J."/>
        </authorList>
    </citation>
    <scope>NUCLEOTIDE SEQUENCE</scope>
    <source>
        <strain evidence="2">QF2</strain>
    </source>
</reference>
<dbReference type="AlphaFoldDB" id="A0A927BIS2"/>
<feature type="compositionally biased region" description="Low complexity" evidence="1">
    <location>
        <begin position="291"/>
        <end position="302"/>
    </location>
</feature>
<feature type="region of interest" description="Disordered" evidence="1">
    <location>
        <begin position="290"/>
        <end position="330"/>
    </location>
</feature>
<feature type="compositionally biased region" description="Low complexity" evidence="1">
    <location>
        <begin position="32"/>
        <end position="51"/>
    </location>
</feature>
<feature type="region of interest" description="Disordered" evidence="1">
    <location>
        <begin position="204"/>
        <end position="274"/>
    </location>
</feature>
<gene>
    <name evidence="2" type="ORF">ID875_03105</name>
</gene>
<feature type="compositionally biased region" description="Low complexity" evidence="1">
    <location>
        <begin position="120"/>
        <end position="142"/>
    </location>
</feature>
<feature type="region of interest" description="Disordered" evidence="1">
    <location>
        <begin position="94"/>
        <end position="169"/>
    </location>
</feature>
<feature type="region of interest" description="Disordered" evidence="1">
    <location>
        <begin position="1"/>
        <end position="80"/>
    </location>
</feature>
<feature type="compositionally biased region" description="Low complexity" evidence="1">
    <location>
        <begin position="246"/>
        <end position="267"/>
    </location>
</feature>
<organism evidence="2">
    <name type="scientific">Streptomyces globisporus</name>
    <dbReference type="NCBI Taxonomy" id="1908"/>
    <lineage>
        <taxon>Bacteria</taxon>
        <taxon>Bacillati</taxon>
        <taxon>Actinomycetota</taxon>
        <taxon>Actinomycetes</taxon>
        <taxon>Kitasatosporales</taxon>
        <taxon>Streptomycetaceae</taxon>
        <taxon>Streptomyces</taxon>
    </lineage>
</organism>
<feature type="compositionally biased region" description="Low complexity" evidence="1">
    <location>
        <begin position="64"/>
        <end position="73"/>
    </location>
</feature>
<feature type="compositionally biased region" description="Polar residues" evidence="1">
    <location>
        <begin position="147"/>
        <end position="159"/>
    </location>
</feature>
<sequence>MPGPLRSGAGLSERSGPPERCGEGLSGCPLPRAGASGRVGRSVRGASGSRVLPVVPSAMTKGYSPESPTHSPSSRPPPLALSWWRRWTTATWAVTGPGAASEVKAVRTRTETVSPAGTVNPRNGSPGSPRPSSSAPFGASSPPKTPICSSRSVVSQATRCTVPARPGTENSVRICSAVSRRSRSVRTRTGCRARQVASVVLVRSRTQERCPPPAGYRSGASRNRTATGNSLASGSPQPGCSSTASAASGDTPAAPVAAAATDPAAGSDGAGVPGRAAACGPLRSAAGTVIPAARPRAATVRTSRSRAEGEGASARHPSLLSRTTGAGAPAVTSEVITRARTQRVDMPT</sequence>
<name>A0A927BIS2_STRGL</name>
<evidence type="ECO:0000256" key="1">
    <source>
        <dbReference type="SAM" id="MobiDB-lite"/>
    </source>
</evidence>